<name>A0A3B3QM56_9TELE</name>
<evidence type="ECO:0000313" key="1">
    <source>
        <dbReference type="Ensembl" id="ENSPKIP00000006501.1"/>
    </source>
</evidence>
<proteinExistence type="predicted"/>
<accession>A0A3B3QM56</accession>
<protein>
    <submittedName>
        <fullName evidence="1">Uncharacterized protein</fullName>
    </submittedName>
</protein>
<reference evidence="1" key="2">
    <citation type="submission" date="2025-09" db="UniProtKB">
        <authorList>
            <consortium name="Ensembl"/>
        </authorList>
    </citation>
    <scope>IDENTIFICATION</scope>
</reference>
<organism evidence="1 2">
    <name type="scientific">Paramormyrops kingsleyae</name>
    <dbReference type="NCBI Taxonomy" id="1676925"/>
    <lineage>
        <taxon>Eukaryota</taxon>
        <taxon>Metazoa</taxon>
        <taxon>Chordata</taxon>
        <taxon>Craniata</taxon>
        <taxon>Vertebrata</taxon>
        <taxon>Euteleostomi</taxon>
        <taxon>Actinopterygii</taxon>
        <taxon>Neopterygii</taxon>
        <taxon>Teleostei</taxon>
        <taxon>Osteoglossocephala</taxon>
        <taxon>Osteoglossomorpha</taxon>
        <taxon>Osteoglossiformes</taxon>
        <taxon>Mormyridae</taxon>
        <taxon>Paramormyrops</taxon>
    </lineage>
</organism>
<sequence length="106" mass="12160">PLHSLQLLGFPTFLKRDGEKNTHACLHISKAGPTLVLSSEIKGHRYQLRSIRWDIQEKKKKFKISTCCNLTISQLPGKKDFFSFTFTGKRTYAVETSREQHTCGFT</sequence>
<keyword evidence="2" id="KW-1185">Reference proteome</keyword>
<dbReference type="AlphaFoldDB" id="A0A3B3QM56"/>
<dbReference type="Ensembl" id="ENSPKIT00000030528.1">
    <property type="protein sequence ID" value="ENSPKIP00000006501.1"/>
    <property type="gene ID" value="ENSPKIG00000022755.1"/>
</dbReference>
<evidence type="ECO:0000313" key="2">
    <source>
        <dbReference type="Proteomes" id="UP000261540"/>
    </source>
</evidence>
<reference evidence="1" key="1">
    <citation type="submission" date="2025-08" db="UniProtKB">
        <authorList>
            <consortium name="Ensembl"/>
        </authorList>
    </citation>
    <scope>IDENTIFICATION</scope>
</reference>
<dbReference type="Proteomes" id="UP000261540">
    <property type="component" value="Unplaced"/>
</dbReference>